<name>A0ABX1RZ50_9FLAO</name>
<keyword evidence="2" id="KW-1185">Reference proteome</keyword>
<dbReference type="EMBL" id="JABBHF010000009">
    <property type="protein sequence ID" value="NMH88859.1"/>
    <property type="molecule type" value="Genomic_DNA"/>
</dbReference>
<evidence type="ECO:0000313" key="2">
    <source>
        <dbReference type="Proteomes" id="UP000746690"/>
    </source>
</evidence>
<organism evidence="1 2">
    <name type="scientific">Flavivirga algicola</name>
    <dbReference type="NCBI Taxonomy" id="2729136"/>
    <lineage>
        <taxon>Bacteria</taxon>
        <taxon>Pseudomonadati</taxon>
        <taxon>Bacteroidota</taxon>
        <taxon>Flavobacteriia</taxon>
        <taxon>Flavobacteriales</taxon>
        <taxon>Flavobacteriaceae</taxon>
        <taxon>Flavivirga</taxon>
    </lineage>
</organism>
<dbReference type="Pfam" id="PF09234">
    <property type="entry name" value="DUF1963"/>
    <property type="match status" value="1"/>
</dbReference>
<gene>
    <name evidence="1" type="ORF">HHX25_15200</name>
</gene>
<accession>A0ABX1RZ50</accession>
<dbReference type="Gene3D" id="2.30.320.10">
    <property type="entry name" value="YwqG-like"/>
    <property type="match status" value="1"/>
</dbReference>
<reference evidence="1 2" key="1">
    <citation type="submission" date="2020-04" db="EMBL/GenBank/DDBJ databases">
        <title>A Flavivirga sp. nov.</title>
        <authorList>
            <person name="Sun X."/>
        </authorList>
    </citation>
    <scope>NUCLEOTIDE SEQUENCE [LARGE SCALE GENOMIC DNA]</scope>
    <source>
        <strain evidence="1 2">Y03</strain>
    </source>
</reference>
<proteinExistence type="predicted"/>
<comment type="caution">
    <text evidence="1">The sequence shown here is derived from an EMBL/GenBank/DDBJ whole genome shotgun (WGS) entry which is preliminary data.</text>
</comment>
<dbReference type="PANTHER" id="PTHR36436">
    <property type="entry name" value="SLL5081 PROTEIN"/>
    <property type="match status" value="1"/>
</dbReference>
<dbReference type="RefSeq" id="WP_169675277.1">
    <property type="nucleotide sequence ID" value="NZ_JABBHF010000009.1"/>
</dbReference>
<dbReference type="InterPro" id="IPR015315">
    <property type="entry name" value="DUF1963"/>
</dbReference>
<sequence length="297" mass="34042">MNSKKRIIEEVKRYEWDNVEDVIKSIIPNILFSVNESESKPNLLSSRFGGRPAVPDNFSWPLQSKSENAPLAFFFQLNFEEIKPFDVDNVLPDHGILLCFASVTNDIMWEHEIPDAFKVYYFPGIDSLSFADIPEDIPSEQQLAPRTITYRGSFQLPSYPFNYISNGLSEDDADGIDEVANTMFDEAYNTTMRIEMAKSIGLAPPVPKDDFHTLFSHNLILGVPISVQHTVAEVWSEMYCGEDYKESENYVNLISFEMKNREGYGFSDNGAHLYLCIHKKDLKNKEFEKTIFIVQNT</sequence>
<dbReference type="InterPro" id="IPR035948">
    <property type="entry name" value="YwqG-like_sf"/>
</dbReference>
<dbReference type="PANTHER" id="PTHR36436:SF6">
    <property type="entry name" value="SLL5081 PROTEIN"/>
    <property type="match status" value="1"/>
</dbReference>
<protein>
    <submittedName>
        <fullName evidence="1">DUF1963 domain-containing protein</fullName>
    </submittedName>
</protein>
<evidence type="ECO:0000313" key="1">
    <source>
        <dbReference type="EMBL" id="NMH88859.1"/>
    </source>
</evidence>
<dbReference type="Proteomes" id="UP000746690">
    <property type="component" value="Unassembled WGS sequence"/>
</dbReference>
<dbReference type="SUPFAM" id="SSF103032">
    <property type="entry name" value="Hypothetical protein YwqG"/>
    <property type="match status" value="1"/>
</dbReference>